<dbReference type="PROSITE" id="PS50222">
    <property type="entry name" value="EF_HAND_2"/>
    <property type="match status" value="2"/>
</dbReference>
<dbReference type="InterPro" id="IPR035738">
    <property type="entry name" value="Intersectin-2_SH3_2"/>
</dbReference>
<dbReference type="SMART" id="SM00027">
    <property type="entry name" value="EH"/>
    <property type="match status" value="2"/>
</dbReference>
<dbReference type="InterPro" id="IPR036028">
    <property type="entry name" value="SH3-like_dom_sf"/>
</dbReference>
<dbReference type="PROSITE" id="PS50002">
    <property type="entry name" value="SH3"/>
    <property type="match status" value="5"/>
</dbReference>
<feature type="domain" description="SH3" evidence="13">
    <location>
        <begin position="882"/>
        <end position="946"/>
    </location>
</feature>
<dbReference type="GO" id="GO:0006897">
    <property type="term" value="P:endocytosis"/>
    <property type="evidence" value="ECO:0007669"/>
    <property type="project" value="UniProtKB-KW"/>
</dbReference>
<dbReference type="SMART" id="SM00239">
    <property type="entry name" value="C2"/>
    <property type="match status" value="1"/>
</dbReference>
<evidence type="ECO:0000256" key="10">
    <source>
        <dbReference type="ARBA" id="ARBA00034103"/>
    </source>
</evidence>
<dbReference type="SUPFAM" id="SSF47473">
    <property type="entry name" value="EF-hand"/>
    <property type="match status" value="2"/>
</dbReference>
<dbReference type="Gene3D" id="2.30.29.30">
    <property type="entry name" value="Pleckstrin-homology domain (PH domain)/Phosphotyrosine-binding domain (PTB)"/>
    <property type="match status" value="1"/>
</dbReference>
<reference evidence="19" key="2">
    <citation type="submission" date="2025-08" db="UniProtKB">
        <authorList>
            <consortium name="Ensembl"/>
        </authorList>
    </citation>
    <scope>IDENTIFICATION</scope>
</reference>
<dbReference type="Pfam" id="PF00018">
    <property type="entry name" value="SH3_1"/>
    <property type="match status" value="2"/>
</dbReference>
<dbReference type="PRINTS" id="PR00499">
    <property type="entry name" value="P67PHOX"/>
</dbReference>
<evidence type="ECO:0000259" key="13">
    <source>
        <dbReference type="PROSITE" id="PS50002"/>
    </source>
</evidence>
<dbReference type="InterPro" id="IPR000008">
    <property type="entry name" value="C2_dom"/>
</dbReference>
<dbReference type="InterPro" id="IPR001452">
    <property type="entry name" value="SH3_domain"/>
</dbReference>
<evidence type="ECO:0000256" key="1">
    <source>
        <dbReference type="ARBA" id="ARBA00004316"/>
    </source>
</evidence>
<sequence length="1516" mass="171188">SLSLPPAKMNGGLSVWAITPEERDKHDQKFDTLSPSMGYVSGEQAKKFFLQSGLSASVLAEIWALADMNKDGRMDRLEFSIAMKLIKLKLHGTQLPSALPIIMKQPPVPVPKLSNPTPAMNNPGVTPLVPAPTVLSPLISSTPTRPLLTTMGNATLPNGTMGILQPVPAGPLATVLPLSASTYTSPVGLSSSPAGINKASPLLDLSSSTCISVLSLSFSSASSSPSVMSPMLSGPSDWAVPHASRLKYRQQFNSLDKDMTGYLTGMQVRSAMATTMLTQTQLASIWTLADVDKDGKLKAEEFILAMHLVDMAKFGQPLPLTLPTELVPPSQRFLTLYLVSFEDKFKANLERGNAELEKRRLALLEAERRELERRAQKEREEQEKREKEAREAEERRRLEEERRLERQRELERQKEEERQREIERKEVQEHVTAEKASQTGFLVSLNSFIYSFFTAYISACFIVLHLFVGSTMSTLKMGVTEKKGSCMKLREQLEALEKETAAKLAEMDQYKKDMQVSWVFNFASKVVFFCLQELRESQRKQQASLEKLRSIKEEKRLELIQRKEQEEERKRREEERKQQEEERRRREEEEAQRYFFHSKQPRVTQHRKSAALTSFKALYPFTARNNEELSFNAEDIIEVDETTEREEGWLYGSKQGTMGWFPESYVERVAPSDIAANSAAVVAAPKVPLQAQLSNALEAAKVAGTKSAFTPTHSPNSVPSDIQGQQVVGNLLAQALCSWTAKTDNHLNFNKDDVIKVLEQQENWWLGEVNGEQGWFPKTYVALLGEGTEPESKILVLPVKWLIAVYIVSFAEYVALYTYESPERGDLTFGVGDVILVSKKEGEWWSGSIGDRTGIFPGNYVKPKETDVRTHPGQNLYTSGKKKPEIAKVIRPYSSTSPEQLNLDNGQLILILSKNASGWWLGELQARGKKRQKGWFPASHVTILGSNSGKSTPAPQPVCQVIALYDYTAANGDEMSFSKDQLINVLEKNNPDWWKGEINGNTGLFPTNYVKMTTGDSDASQQCIQDSSSPQEKKRQGYVDELLQSEERYVEDLQLVLEVFHKPMSESGRLTDAEMQMIFANWKELLTCNTKLLKALQARKKTGGENMPMIGDILALELSHMQPYIHFCSCQINGATLLQTRIDNEPDFKNFLKKIATDYRCKGMPLSSFLLKPMQRITRYPLHIKNILECTAEGHADRGPLKEALERAEELCQQVNEGVREKENSDRLEWIQSHVQCEGLVEQIVFNSLSNCLGPRKLLHFGKMFKAKSNKELWAFLFNDFLLLTHAAKQFTSSGPDKLFSNKNNVQLKMYKPPVLLNEVLVKLPDPSSDEPVFHISHIDRVYVLRTDNINERCTAWVQKIKAASEEFIETEKKKREKAYQSRSVKASGIGRLLVTILEATELKAAKPNGKSNPYCEVNMGSQIFMSRTLNDTLNPKWNFNCQFHIKDLYQDVLCITISEKNQFAPDDFLGRSEVPVATIKKELENKGAVTRRLLLHEVPTGEVWVRLDLQHYGAK</sequence>
<keyword evidence="5" id="KW-0254">Endocytosis</keyword>
<dbReference type="InterPro" id="IPR001849">
    <property type="entry name" value="PH_domain"/>
</dbReference>
<feature type="region of interest" description="Disordered" evidence="12">
    <location>
        <begin position="1016"/>
        <end position="1035"/>
    </location>
</feature>
<dbReference type="CDD" id="cd00160">
    <property type="entry name" value="RhoGEF"/>
    <property type="match status" value="1"/>
</dbReference>
<dbReference type="InterPro" id="IPR035899">
    <property type="entry name" value="DBL_dom_sf"/>
</dbReference>
<dbReference type="GO" id="GO:0035025">
    <property type="term" value="P:positive regulation of Rho protein signal transduction"/>
    <property type="evidence" value="ECO:0007669"/>
    <property type="project" value="TreeGrafter"/>
</dbReference>
<feature type="domain" description="C2" evidence="15">
    <location>
        <begin position="1374"/>
        <end position="1494"/>
    </location>
</feature>
<evidence type="ECO:0000256" key="3">
    <source>
        <dbReference type="ARBA" id="ARBA00022443"/>
    </source>
</evidence>
<dbReference type="InterPro" id="IPR051480">
    <property type="entry name" value="Endocytic_GEF_Adapter"/>
</dbReference>
<dbReference type="Pfam" id="PF00621">
    <property type="entry name" value="RhoGEF"/>
    <property type="match status" value="1"/>
</dbReference>
<evidence type="ECO:0000256" key="7">
    <source>
        <dbReference type="ARBA" id="ARBA00022837"/>
    </source>
</evidence>
<dbReference type="Ensembl" id="ENSATET00000030092.3">
    <property type="protein sequence ID" value="ENSATEP00000029644.2"/>
    <property type="gene ID" value="ENSATEG00000020456.3"/>
</dbReference>
<dbReference type="GO" id="GO:0005737">
    <property type="term" value="C:cytoplasm"/>
    <property type="evidence" value="ECO:0007669"/>
    <property type="project" value="UniProtKB-SubCell"/>
</dbReference>
<name>A0A3Q1JFS2_ANATE</name>
<dbReference type="GO" id="GO:0042995">
    <property type="term" value="C:cell projection"/>
    <property type="evidence" value="ECO:0007669"/>
    <property type="project" value="UniProtKB-SubCell"/>
</dbReference>
<dbReference type="Proteomes" id="UP000265040">
    <property type="component" value="Chromosome 3"/>
</dbReference>
<feature type="compositionally biased region" description="Polar residues" evidence="12">
    <location>
        <begin position="1016"/>
        <end position="1030"/>
    </location>
</feature>
<dbReference type="InterPro" id="IPR000261">
    <property type="entry name" value="EH_dom"/>
</dbReference>
<reference evidence="19" key="1">
    <citation type="submission" date="2021-04" db="EMBL/GenBank/DDBJ databases">
        <authorList>
            <consortium name="Wellcome Sanger Institute Data Sharing"/>
        </authorList>
    </citation>
    <scope>NUCLEOTIDE SEQUENCE [LARGE SCALE GENOMIC DNA]</scope>
</reference>
<dbReference type="Pfam" id="PF12763">
    <property type="entry name" value="EH"/>
    <property type="match status" value="2"/>
</dbReference>
<dbReference type="Gene3D" id="2.60.40.150">
    <property type="entry name" value="C2 domain"/>
    <property type="match status" value="1"/>
</dbReference>
<dbReference type="Pfam" id="PF07653">
    <property type="entry name" value="SH3_2"/>
    <property type="match status" value="2"/>
</dbReference>
<comment type="subcellular location">
    <subcellularLocation>
        <location evidence="1">Cell projection</location>
    </subcellularLocation>
    <subcellularLocation>
        <location evidence="2">Cytoplasm</location>
    </subcellularLocation>
    <subcellularLocation>
        <location evidence="10">Synapse</location>
    </subcellularLocation>
</comment>
<dbReference type="Gene3D" id="1.20.900.10">
    <property type="entry name" value="Dbl homology (DH) domain"/>
    <property type="match status" value="1"/>
</dbReference>
<evidence type="ECO:0008006" key="21">
    <source>
        <dbReference type="Google" id="ProtNLM"/>
    </source>
</evidence>
<dbReference type="SMART" id="SM00325">
    <property type="entry name" value="RhoGEF"/>
    <property type="match status" value="1"/>
</dbReference>
<feature type="domain" description="EF-hand" evidence="18">
    <location>
        <begin position="54"/>
        <end position="89"/>
    </location>
</feature>
<evidence type="ECO:0000313" key="20">
    <source>
        <dbReference type="Proteomes" id="UP000265040"/>
    </source>
</evidence>
<dbReference type="GO" id="GO:0045202">
    <property type="term" value="C:synapse"/>
    <property type="evidence" value="ECO:0007669"/>
    <property type="project" value="UniProtKB-SubCell"/>
</dbReference>
<feature type="domain" description="PH" evidence="14">
    <location>
        <begin position="1257"/>
        <end position="1366"/>
    </location>
</feature>
<feature type="domain" description="EH" evidence="17">
    <location>
        <begin position="244"/>
        <end position="333"/>
    </location>
</feature>
<dbReference type="InterPro" id="IPR011993">
    <property type="entry name" value="PH-like_dom_sf"/>
</dbReference>
<keyword evidence="3 11" id="KW-0728">SH3 domain</keyword>
<evidence type="ECO:0000259" key="17">
    <source>
        <dbReference type="PROSITE" id="PS50031"/>
    </source>
</evidence>
<dbReference type="Pfam" id="PF14604">
    <property type="entry name" value="SH3_9"/>
    <property type="match status" value="1"/>
</dbReference>
<evidence type="ECO:0000259" key="16">
    <source>
        <dbReference type="PROSITE" id="PS50010"/>
    </source>
</evidence>
<dbReference type="PROSITE" id="PS00018">
    <property type="entry name" value="EF_HAND_1"/>
    <property type="match status" value="1"/>
</dbReference>
<proteinExistence type="predicted"/>
<evidence type="ECO:0000256" key="8">
    <source>
        <dbReference type="ARBA" id="ARBA00023018"/>
    </source>
</evidence>
<keyword evidence="9" id="KW-0966">Cell projection</keyword>
<dbReference type="SMART" id="SM00326">
    <property type="entry name" value="SH3"/>
    <property type="match status" value="5"/>
</dbReference>
<feature type="domain" description="EH" evidence="17">
    <location>
        <begin position="22"/>
        <end position="107"/>
    </location>
</feature>
<keyword evidence="6" id="KW-0479">Metal-binding</keyword>
<feature type="domain" description="SH3" evidence="13">
    <location>
        <begin position="956"/>
        <end position="1015"/>
    </location>
</feature>
<dbReference type="GO" id="GO:0005509">
    <property type="term" value="F:calcium ion binding"/>
    <property type="evidence" value="ECO:0007669"/>
    <property type="project" value="InterPro"/>
</dbReference>
<dbReference type="STRING" id="64144.ENSATEP00000029644"/>
<feature type="domain" description="SH3" evidence="13">
    <location>
        <begin position="808"/>
        <end position="866"/>
    </location>
</feature>
<dbReference type="GO" id="GO:0035556">
    <property type="term" value="P:intracellular signal transduction"/>
    <property type="evidence" value="ECO:0007669"/>
    <property type="project" value="InterPro"/>
</dbReference>
<dbReference type="PRINTS" id="PR00452">
    <property type="entry name" value="SH3DOMAIN"/>
</dbReference>
<dbReference type="FunFam" id="2.30.30.40:FF:000041">
    <property type="entry name" value="Intersectin 1"/>
    <property type="match status" value="1"/>
</dbReference>
<evidence type="ECO:0000256" key="2">
    <source>
        <dbReference type="ARBA" id="ARBA00004496"/>
    </source>
</evidence>
<evidence type="ECO:0000256" key="9">
    <source>
        <dbReference type="ARBA" id="ARBA00023273"/>
    </source>
</evidence>
<dbReference type="SUPFAM" id="SSF50729">
    <property type="entry name" value="PH domain-like"/>
    <property type="match status" value="1"/>
</dbReference>
<dbReference type="Pfam" id="PF00168">
    <property type="entry name" value="C2"/>
    <property type="match status" value="1"/>
</dbReference>
<evidence type="ECO:0000256" key="6">
    <source>
        <dbReference type="ARBA" id="ARBA00022723"/>
    </source>
</evidence>
<dbReference type="FunFam" id="1.20.900.10:FF:000011">
    <property type="entry name" value="Intersectin 1"/>
    <property type="match status" value="1"/>
</dbReference>
<dbReference type="SMART" id="SM00054">
    <property type="entry name" value="EFh"/>
    <property type="match status" value="3"/>
</dbReference>
<accession>A0A3Q1JFS2</accession>
<keyword evidence="20" id="KW-1185">Reference proteome</keyword>
<dbReference type="SUPFAM" id="SSF49562">
    <property type="entry name" value="C2 domain (Calcium/lipid-binding domain, CaLB)"/>
    <property type="match status" value="1"/>
</dbReference>
<evidence type="ECO:0000259" key="14">
    <source>
        <dbReference type="PROSITE" id="PS50003"/>
    </source>
</evidence>
<evidence type="ECO:0000259" key="15">
    <source>
        <dbReference type="PROSITE" id="PS50004"/>
    </source>
</evidence>
<dbReference type="GO" id="GO:0005085">
    <property type="term" value="F:guanyl-nucleotide exchange factor activity"/>
    <property type="evidence" value="ECO:0007669"/>
    <property type="project" value="InterPro"/>
</dbReference>
<dbReference type="PROSITE" id="PS50004">
    <property type="entry name" value="C2"/>
    <property type="match status" value="1"/>
</dbReference>
<feature type="domain" description="SH3" evidence="13">
    <location>
        <begin position="610"/>
        <end position="671"/>
    </location>
</feature>
<dbReference type="SMART" id="SM00233">
    <property type="entry name" value="PH"/>
    <property type="match status" value="1"/>
</dbReference>
<protein>
    <recommendedName>
        <fullName evidence="21">Intersectin 2b</fullName>
    </recommendedName>
</protein>
<dbReference type="Gene3D" id="2.30.30.40">
    <property type="entry name" value="SH3 Domains"/>
    <property type="match status" value="5"/>
</dbReference>
<dbReference type="FunFam" id="2.60.40.150:FF:000029">
    <property type="entry name" value="Intersectin 1"/>
    <property type="match status" value="1"/>
</dbReference>
<reference evidence="19" key="3">
    <citation type="submission" date="2025-09" db="UniProtKB">
        <authorList>
            <consortium name="Ensembl"/>
        </authorList>
    </citation>
    <scope>IDENTIFICATION</scope>
</reference>
<dbReference type="Gene3D" id="1.10.238.10">
    <property type="entry name" value="EF-hand"/>
    <property type="match status" value="2"/>
</dbReference>
<dbReference type="PROSITE" id="PS50003">
    <property type="entry name" value="PH_DOMAIN"/>
    <property type="match status" value="1"/>
</dbReference>
<evidence type="ECO:0000256" key="4">
    <source>
        <dbReference type="ARBA" id="ARBA00022490"/>
    </source>
</evidence>
<dbReference type="SUPFAM" id="SSF48065">
    <property type="entry name" value="DBL homology domain (DH-domain)"/>
    <property type="match status" value="1"/>
</dbReference>
<dbReference type="PROSITE" id="PS50010">
    <property type="entry name" value="DH_2"/>
    <property type="match status" value="1"/>
</dbReference>
<dbReference type="InterPro" id="IPR000219">
    <property type="entry name" value="DH_dom"/>
</dbReference>
<dbReference type="InterPro" id="IPR018247">
    <property type="entry name" value="EF_Hand_1_Ca_BS"/>
</dbReference>
<evidence type="ECO:0000256" key="12">
    <source>
        <dbReference type="SAM" id="MobiDB-lite"/>
    </source>
</evidence>
<dbReference type="CDD" id="cd11838">
    <property type="entry name" value="SH3_Intersectin_3"/>
    <property type="match status" value="1"/>
</dbReference>
<dbReference type="InterPro" id="IPR035892">
    <property type="entry name" value="C2_domain_sf"/>
</dbReference>
<feature type="region of interest" description="Disordered" evidence="12">
    <location>
        <begin position="563"/>
        <end position="591"/>
    </location>
</feature>
<feature type="region of interest" description="Disordered" evidence="12">
    <location>
        <begin position="374"/>
        <end position="424"/>
    </location>
</feature>
<organism evidence="19 20">
    <name type="scientific">Anabas testudineus</name>
    <name type="common">Climbing perch</name>
    <name type="synonym">Anthias testudineus</name>
    <dbReference type="NCBI Taxonomy" id="64144"/>
    <lineage>
        <taxon>Eukaryota</taxon>
        <taxon>Metazoa</taxon>
        <taxon>Chordata</taxon>
        <taxon>Craniata</taxon>
        <taxon>Vertebrata</taxon>
        <taxon>Euteleostomi</taxon>
        <taxon>Actinopterygii</taxon>
        <taxon>Neopterygii</taxon>
        <taxon>Teleostei</taxon>
        <taxon>Neoteleostei</taxon>
        <taxon>Acanthomorphata</taxon>
        <taxon>Anabantaria</taxon>
        <taxon>Anabantiformes</taxon>
        <taxon>Anabantoidei</taxon>
        <taxon>Anabantidae</taxon>
        <taxon>Anabas</taxon>
    </lineage>
</organism>
<keyword evidence="4" id="KW-0963">Cytoplasm</keyword>
<dbReference type="InterPro" id="IPR001331">
    <property type="entry name" value="GDS_CDC24_CS"/>
</dbReference>
<dbReference type="FunFam" id="2.30.29.30:FF:000069">
    <property type="entry name" value="Intersectin 1"/>
    <property type="match status" value="1"/>
</dbReference>
<feature type="domain" description="EF-hand" evidence="18">
    <location>
        <begin position="277"/>
        <end position="312"/>
    </location>
</feature>
<evidence type="ECO:0000256" key="5">
    <source>
        <dbReference type="ARBA" id="ARBA00022583"/>
    </source>
</evidence>
<evidence type="ECO:0000256" key="11">
    <source>
        <dbReference type="PROSITE-ProRule" id="PRU00192"/>
    </source>
</evidence>
<dbReference type="GeneTree" id="ENSGT00940000155936"/>
<dbReference type="InterPro" id="IPR011992">
    <property type="entry name" value="EF-hand-dom_pair"/>
</dbReference>
<dbReference type="CDD" id="cd11990">
    <property type="entry name" value="SH3_Intersectin2_2"/>
    <property type="match status" value="1"/>
</dbReference>
<dbReference type="CDD" id="cd00052">
    <property type="entry name" value="EH"/>
    <property type="match status" value="2"/>
</dbReference>
<dbReference type="PROSITE" id="PS00741">
    <property type="entry name" value="DH_1"/>
    <property type="match status" value="1"/>
</dbReference>
<dbReference type="InterPro" id="IPR002048">
    <property type="entry name" value="EF_hand_dom"/>
</dbReference>
<evidence type="ECO:0000313" key="19">
    <source>
        <dbReference type="Ensembl" id="ENSATEP00000029644.2"/>
    </source>
</evidence>
<feature type="domain" description="DH" evidence="16">
    <location>
        <begin position="1034"/>
        <end position="1218"/>
    </location>
</feature>
<dbReference type="PANTHER" id="PTHR46006:SF6">
    <property type="entry name" value="INTERSECTIN-2 ISOFORM X1"/>
    <property type="match status" value="1"/>
</dbReference>
<keyword evidence="8" id="KW-0770">Synapse</keyword>
<evidence type="ECO:0000259" key="18">
    <source>
        <dbReference type="PROSITE" id="PS50222"/>
    </source>
</evidence>
<dbReference type="SUPFAM" id="SSF50044">
    <property type="entry name" value="SH3-domain"/>
    <property type="match status" value="5"/>
</dbReference>
<dbReference type="FunFam" id="1.10.238.10:FF:000055">
    <property type="entry name" value="Intersectin-1 isoform 1"/>
    <property type="match status" value="1"/>
</dbReference>
<feature type="domain" description="SH3" evidence="13">
    <location>
        <begin position="728"/>
        <end position="786"/>
    </location>
</feature>
<dbReference type="PROSITE" id="PS50031">
    <property type="entry name" value="EH"/>
    <property type="match status" value="2"/>
</dbReference>
<dbReference type="Pfam" id="PF16652">
    <property type="entry name" value="PH_13"/>
    <property type="match status" value="1"/>
</dbReference>
<dbReference type="PANTHER" id="PTHR46006">
    <property type="entry name" value="RHO GUANINE NUCLEOTIDE EXCHANGE FACTOR AT 64C, ISOFORM A"/>
    <property type="match status" value="1"/>
</dbReference>
<keyword evidence="7" id="KW-0106">Calcium</keyword>
<dbReference type="CDD" id="cd08375">
    <property type="entry name" value="C2_Intersectin"/>
    <property type="match status" value="1"/>
</dbReference>